<dbReference type="Proteomes" id="UP000294530">
    <property type="component" value="Unassembled WGS sequence"/>
</dbReference>
<dbReference type="EMBL" id="SHOA02000008">
    <property type="protein sequence ID" value="TDH66329.1"/>
    <property type="molecule type" value="Genomic_DNA"/>
</dbReference>
<name>A0A976ICA4_BRELC</name>
<comment type="caution">
    <text evidence="2">The sequence shown here is derived from an EMBL/GenBank/DDBJ whole genome shotgun (WGS) entry which is preliminary data.</text>
</comment>
<keyword evidence="1" id="KW-0472">Membrane</keyword>
<accession>A0A976ICA4</accession>
<dbReference type="KEGG" id="blac:94350548"/>
<evidence type="ECO:0000313" key="2">
    <source>
        <dbReference type="EMBL" id="TDH66329.1"/>
    </source>
</evidence>
<keyword evidence="1" id="KW-1133">Transmembrane helix</keyword>
<gene>
    <name evidence="2" type="ORF">CCR75_006810</name>
</gene>
<evidence type="ECO:0000313" key="3">
    <source>
        <dbReference type="Proteomes" id="UP000294530"/>
    </source>
</evidence>
<keyword evidence="1" id="KW-0812">Transmembrane</keyword>
<dbReference type="AlphaFoldDB" id="A0A976ICA4"/>
<proteinExistence type="predicted"/>
<dbReference type="RefSeq" id="XP_067815828.1">
    <property type="nucleotide sequence ID" value="XM_067964877.1"/>
</dbReference>
<dbReference type="GeneID" id="94350548"/>
<keyword evidence="3" id="KW-1185">Reference proteome</keyword>
<dbReference type="OrthoDB" id="168201at2759"/>
<reference evidence="2 3" key="1">
    <citation type="journal article" date="2021" name="Genome Biol.">
        <title>AFLAP: assembly-free linkage analysis pipeline using k-mers from genome sequencing data.</title>
        <authorList>
            <person name="Fletcher K."/>
            <person name="Zhang L."/>
            <person name="Gil J."/>
            <person name="Han R."/>
            <person name="Cavanaugh K."/>
            <person name="Michelmore R."/>
        </authorList>
    </citation>
    <scope>NUCLEOTIDE SEQUENCE [LARGE SCALE GENOMIC DNA]</scope>
    <source>
        <strain evidence="2 3">SF5</strain>
    </source>
</reference>
<organism evidence="2 3">
    <name type="scientific">Bremia lactucae</name>
    <name type="common">Lettuce downy mildew</name>
    <dbReference type="NCBI Taxonomy" id="4779"/>
    <lineage>
        <taxon>Eukaryota</taxon>
        <taxon>Sar</taxon>
        <taxon>Stramenopiles</taxon>
        <taxon>Oomycota</taxon>
        <taxon>Peronosporomycetes</taxon>
        <taxon>Peronosporales</taxon>
        <taxon>Peronosporaceae</taxon>
        <taxon>Bremia</taxon>
    </lineage>
</organism>
<protein>
    <submittedName>
        <fullName evidence="2">Uncharacterized protein</fullName>
    </submittedName>
</protein>
<feature type="transmembrane region" description="Helical" evidence="1">
    <location>
        <begin position="30"/>
        <end position="46"/>
    </location>
</feature>
<evidence type="ECO:0000256" key="1">
    <source>
        <dbReference type="SAM" id="Phobius"/>
    </source>
</evidence>
<sequence>MVVAVLLWLLVLLVGSFVVALLSSAKLRRNFFIWLSYATITGWYYFRVFQKKYMSDDIEKDGEAASMSPPPSANDKPVKTSQPCAAKILRHPNFGNLEPRDDIEKRQQGCQGESGRVFESDRFLNCSNAADEGAKCHENEACFTENVTESNGCITALSKGATRRTYIGRKKPASWAD</sequence>